<feature type="compositionally biased region" description="Polar residues" evidence="1">
    <location>
        <begin position="33"/>
        <end position="56"/>
    </location>
</feature>
<keyword evidence="3" id="KW-1185">Reference proteome</keyword>
<proteinExistence type="predicted"/>
<dbReference type="AlphaFoldDB" id="A0A318IZL4"/>
<reference evidence="2 3" key="1">
    <citation type="submission" date="2018-05" db="EMBL/GenBank/DDBJ databases">
        <title>Genomic Encyclopedia of Type Strains, Phase IV (KMG-IV): sequencing the most valuable type-strain genomes for metagenomic binning, comparative biology and taxonomic classification.</title>
        <authorList>
            <person name="Goeker M."/>
        </authorList>
    </citation>
    <scope>NUCLEOTIDE SEQUENCE [LARGE SCALE GENOMIC DNA]</scope>
    <source>
        <strain evidence="2 3">DSM 19792</strain>
    </source>
</reference>
<protein>
    <submittedName>
        <fullName evidence="2">Uncharacterized protein</fullName>
    </submittedName>
</protein>
<feature type="region of interest" description="Disordered" evidence="1">
    <location>
        <begin position="1"/>
        <end position="56"/>
    </location>
</feature>
<evidence type="ECO:0000256" key="1">
    <source>
        <dbReference type="SAM" id="MobiDB-lite"/>
    </source>
</evidence>
<sequence length="56" mass="6566">MYTPRLQYADQPVLRPKRAMTDMPQRQTKKVSPKQNDSSLNSIFRRLANSNSQDQE</sequence>
<dbReference type="Proteomes" id="UP000247792">
    <property type="component" value="Unassembled WGS sequence"/>
</dbReference>
<name>A0A318IZL4_9BURK</name>
<dbReference type="RefSeq" id="WP_170133626.1">
    <property type="nucleotide sequence ID" value="NZ_QJKB01000009.1"/>
</dbReference>
<dbReference type="EMBL" id="QJKB01000009">
    <property type="protein sequence ID" value="PXX39910.1"/>
    <property type="molecule type" value="Genomic_DNA"/>
</dbReference>
<evidence type="ECO:0000313" key="2">
    <source>
        <dbReference type="EMBL" id="PXX39910.1"/>
    </source>
</evidence>
<accession>A0A318IZL4</accession>
<comment type="caution">
    <text evidence="2">The sequence shown here is derived from an EMBL/GenBank/DDBJ whole genome shotgun (WGS) entry which is preliminary data.</text>
</comment>
<evidence type="ECO:0000313" key="3">
    <source>
        <dbReference type="Proteomes" id="UP000247792"/>
    </source>
</evidence>
<gene>
    <name evidence="2" type="ORF">DFR42_10921</name>
</gene>
<organism evidence="2 3">
    <name type="scientific">Undibacterium pigrum</name>
    <dbReference type="NCBI Taxonomy" id="401470"/>
    <lineage>
        <taxon>Bacteria</taxon>
        <taxon>Pseudomonadati</taxon>
        <taxon>Pseudomonadota</taxon>
        <taxon>Betaproteobacteria</taxon>
        <taxon>Burkholderiales</taxon>
        <taxon>Oxalobacteraceae</taxon>
        <taxon>Undibacterium</taxon>
    </lineage>
</organism>